<dbReference type="InterPro" id="IPR036236">
    <property type="entry name" value="Znf_C2H2_sf"/>
</dbReference>
<dbReference type="PANTHER" id="PTHR47772:SF15">
    <property type="entry name" value="REDUCED EXPRESSION 2-RELATED"/>
    <property type="match status" value="1"/>
</dbReference>
<sequence length="172" mass="19422">MMNRIQIEVVAVQSKENDVIEIGSDDETEADTNKDSCKTQKNNNDRSQAPYTKQIVHACSDCGLQFATSRENYYHMLENHRESLFKCSHCPSAFIREQSLLRHEQTHKQHQPTSSSSKKGTNVAATTTFKCSSCPRTFDSKEAFVDHESSHREVGEIVSTESQLSESDDSET</sequence>
<dbReference type="PROSITE" id="PS50157">
    <property type="entry name" value="ZINC_FINGER_C2H2_2"/>
    <property type="match status" value="2"/>
</dbReference>
<dbReference type="VEuPathDB" id="VectorBase:AALC636_031942"/>
<feature type="domain" description="C2H2-type" evidence="12">
    <location>
        <begin position="129"/>
        <end position="151"/>
    </location>
</feature>
<keyword evidence="4" id="KW-0677">Repeat</keyword>
<dbReference type="Pfam" id="PF13894">
    <property type="entry name" value="zf-C2H2_4"/>
    <property type="match status" value="1"/>
</dbReference>
<proteinExistence type="evidence at transcript level"/>
<feature type="region of interest" description="Disordered" evidence="11">
    <location>
        <begin position="145"/>
        <end position="172"/>
    </location>
</feature>
<keyword evidence="8" id="KW-0804">Transcription</keyword>
<evidence type="ECO:0000256" key="4">
    <source>
        <dbReference type="ARBA" id="ARBA00022737"/>
    </source>
</evidence>
<feature type="compositionally biased region" description="Basic and acidic residues" evidence="11">
    <location>
        <begin position="145"/>
        <end position="155"/>
    </location>
</feature>
<dbReference type="EMBL" id="GAPW01005068">
    <property type="protein sequence ID" value="JAC08530.1"/>
    <property type="molecule type" value="mRNA"/>
</dbReference>
<evidence type="ECO:0000256" key="3">
    <source>
        <dbReference type="ARBA" id="ARBA00022723"/>
    </source>
</evidence>
<reference evidence="13" key="1">
    <citation type="journal article" date="2014" name="PLoS Negl. Trop. Dis.">
        <title>Identification and characterization of seminal fluid proteins in the Asian tiger mosquito, Aedes albopictus.</title>
        <authorList>
            <person name="Boes K.E."/>
            <person name="Ribeiro J.M."/>
            <person name="Wong A."/>
            <person name="Harrington L.C."/>
            <person name="Wolfner M.F."/>
            <person name="Sirot L.K."/>
        </authorList>
    </citation>
    <scope>NUCLEOTIDE SEQUENCE</scope>
    <source>
        <tissue evidence="13">Reproductive organs</tissue>
    </source>
</reference>
<evidence type="ECO:0000256" key="5">
    <source>
        <dbReference type="ARBA" id="ARBA00022771"/>
    </source>
</evidence>
<dbReference type="GO" id="GO:0008270">
    <property type="term" value="F:zinc ion binding"/>
    <property type="evidence" value="ECO:0007669"/>
    <property type="project" value="UniProtKB-KW"/>
</dbReference>
<feature type="domain" description="C2H2-type" evidence="12">
    <location>
        <begin position="85"/>
        <end position="112"/>
    </location>
</feature>
<dbReference type="Pfam" id="PF00096">
    <property type="entry name" value="zf-C2H2"/>
    <property type="match status" value="1"/>
</dbReference>
<keyword evidence="6" id="KW-0862">Zinc</keyword>
<dbReference type="InterPro" id="IPR013087">
    <property type="entry name" value="Znf_C2H2_type"/>
</dbReference>
<dbReference type="Gene3D" id="3.30.160.60">
    <property type="entry name" value="Classic Zinc Finger"/>
    <property type="match status" value="1"/>
</dbReference>
<keyword evidence="5 10" id="KW-0863">Zinc-finger</keyword>
<keyword evidence="7" id="KW-0805">Transcription regulation</keyword>
<evidence type="ECO:0000256" key="10">
    <source>
        <dbReference type="PROSITE-ProRule" id="PRU00042"/>
    </source>
</evidence>
<evidence type="ECO:0000256" key="6">
    <source>
        <dbReference type="ARBA" id="ARBA00022833"/>
    </source>
</evidence>
<dbReference type="VEuPathDB" id="VectorBase:AALF019691"/>
<evidence type="ECO:0000256" key="2">
    <source>
        <dbReference type="ARBA" id="ARBA00006991"/>
    </source>
</evidence>
<dbReference type="InterPro" id="IPR050636">
    <property type="entry name" value="C2H2-ZF_domain-containing"/>
</dbReference>
<evidence type="ECO:0000256" key="7">
    <source>
        <dbReference type="ARBA" id="ARBA00023015"/>
    </source>
</evidence>
<evidence type="ECO:0000259" key="12">
    <source>
        <dbReference type="PROSITE" id="PS50157"/>
    </source>
</evidence>
<dbReference type="PROSITE" id="PS00028">
    <property type="entry name" value="ZINC_FINGER_C2H2_1"/>
    <property type="match status" value="2"/>
</dbReference>
<dbReference type="GO" id="GO:0005634">
    <property type="term" value="C:nucleus"/>
    <property type="evidence" value="ECO:0007669"/>
    <property type="project" value="UniProtKB-SubCell"/>
</dbReference>
<name>A0A023EI11_AEDAL</name>
<keyword evidence="3" id="KW-0479">Metal-binding</keyword>
<dbReference type="AlphaFoldDB" id="A0A023EI11"/>
<dbReference type="VEuPathDB" id="VectorBase:AALFPA_056314"/>
<feature type="compositionally biased region" description="Polar residues" evidence="11">
    <location>
        <begin position="39"/>
        <end position="49"/>
    </location>
</feature>
<accession>A0A023EI11</accession>
<evidence type="ECO:0000256" key="11">
    <source>
        <dbReference type="SAM" id="MobiDB-lite"/>
    </source>
</evidence>
<comment type="similarity">
    <text evidence="2">Belongs to the krueppel C2H2-type zinc-finger protein family.</text>
</comment>
<keyword evidence="9" id="KW-0539">Nucleus</keyword>
<evidence type="ECO:0000256" key="9">
    <source>
        <dbReference type="ARBA" id="ARBA00023242"/>
    </source>
</evidence>
<evidence type="ECO:0000256" key="8">
    <source>
        <dbReference type="ARBA" id="ARBA00023163"/>
    </source>
</evidence>
<evidence type="ECO:0000313" key="13">
    <source>
        <dbReference type="EMBL" id="JAC08530.1"/>
    </source>
</evidence>
<feature type="region of interest" description="Disordered" evidence="11">
    <location>
        <begin position="22"/>
        <end position="49"/>
    </location>
</feature>
<evidence type="ECO:0000256" key="1">
    <source>
        <dbReference type="ARBA" id="ARBA00004123"/>
    </source>
</evidence>
<dbReference type="SUPFAM" id="SSF57667">
    <property type="entry name" value="beta-beta-alpha zinc fingers"/>
    <property type="match status" value="1"/>
</dbReference>
<dbReference type="PANTHER" id="PTHR47772">
    <property type="entry name" value="ZINC FINGER PROTEIN 200"/>
    <property type="match status" value="1"/>
</dbReference>
<organism evidence="13">
    <name type="scientific">Aedes albopictus</name>
    <name type="common">Asian tiger mosquito</name>
    <name type="synonym">Stegomyia albopicta</name>
    <dbReference type="NCBI Taxonomy" id="7160"/>
    <lineage>
        <taxon>Eukaryota</taxon>
        <taxon>Metazoa</taxon>
        <taxon>Ecdysozoa</taxon>
        <taxon>Arthropoda</taxon>
        <taxon>Hexapoda</taxon>
        <taxon>Insecta</taxon>
        <taxon>Pterygota</taxon>
        <taxon>Neoptera</taxon>
        <taxon>Endopterygota</taxon>
        <taxon>Diptera</taxon>
        <taxon>Nematocera</taxon>
        <taxon>Culicoidea</taxon>
        <taxon>Culicidae</taxon>
        <taxon>Culicinae</taxon>
        <taxon>Aedini</taxon>
        <taxon>Aedes</taxon>
        <taxon>Stegomyia</taxon>
    </lineage>
</organism>
<protein>
    <submittedName>
        <fullName evidence="13">Putative zinc finger protein</fullName>
    </submittedName>
</protein>
<comment type="subcellular location">
    <subcellularLocation>
        <location evidence="1">Nucleus</location>
    </subcellularLocation>
</comment>
<dbReference type="SMART" id="SM00355">
    <property type="entry name" value="ZnF_C2H2"/>
    <property type="match status" value="3"/>
</dbReference>